<feature type="domain" description="CHY-type" evidence="5">
    <location>
        <begin position="15"/>
        <end position="96"/>
    </location>
</feature>
<protein>
    <recommendedName>
        <fullName evidence="5">CHY-type domain-containing protein</fullName>
    </recommendedName>
</protein>
<dbReference type="InterPro" id="IPR052604">
    <property type="entry name" value="Mito_Tim_assembly_helper"/>
</dbReference>
<comment type="caution">
    <text evidence="6">The sequence shown here is derived from an EMBL/GenBank/DDBJ whole genome shotgun (WGS) entry which is preliminary data.</text>
</comment>
<dbReference type="GO" id="GO:0045041">
    <property type="term" value="P:protein import into mitochondrial intermembrane space"/>
    <property type="evidence" value="ECO:0007669"/>
    <property type="project" value="TreeGrafter"/>
</dbReference>
<dbReference type="SUPFAM" id="SSF161219">
    <property type="entry name" value="CHY zinc finger-like"/>
    <property type="match status" value="1"/>
</dbReference>
<gene>
    <name evidence="6" type="ORF">PtrM4_106770</name>
</gene>
<keyword evidence="1" id="KW-0479">Metal-binding</keyword>
<evidence type="ECO:0000256" key="3">
    <source>
        <dbReference type="ARBA" id="ARBA00022833"/>
    </source>
</evidence>
<dbReference type="GO" id="GO:0008270">
    <property type="term" value="F:zinc ion binding"/>
    <property type="evidence" value="ECO:0007669"/>
    <property type="project" value="UniProtKB-KW"/>
</dbReference>
<dbReference type="GO" id="GO:0005758">
    <property type="term" value="C:mitochondrial intermembrane space"/>
    <property type="evidence" value="ECO:0007669"/>
    <property type="project" value="TreeGrafter"/>
</dbReference>
<keyword evidence="3" id="KW-0862">Zinc</keyword>
<dbReference type="InterPro" id="IPR008913">
    <property type="entry name" value="Znf_CHY"/>
</dbReference>
<evidence type="ECO:0000313" key="7">
    <source>
        <dbReference type="Proteomes" id="UP000245464"/>
    </source>
</evidence>
<evidence type="ECO:0000313" key="6">
    <source>
        <dbReference type="EMBL" id="KAF7570675.1"/>
    </source>
</evidence>
<evidence type="ECO:0000256" key="4">
    <source>
        <dbReference type="PROSITE-ProRule" id="PRU00601"/>
    </source>
</evidence>
<proteinExistence type="predicted"/>
<name>A0A834RVS2_9PLEO</name>
<dbReference type="PANTHER" id="PTHR28082">
    <property type="entry name" value="ZINC FINGER PROTEIN"/>
    <property type="match status" value="1"/>
</dbReference>
<evidence type="ECO:0000256" key="1">
    <source>
        <dbReference type="ARBA" id="ARBA00022723"/>
    </source>
</evidence>
<keyword evidence="2 4" id="KW-0863">Zinc-finger</keyword>
<dbReference type="EMBL" id="NQIK02000005">
    <property type="protein sequence ID" value="KAF7570675.1"/>
    <property type="molecule type" value="Genomic_DNA"/>
</dbReference>
<organism evidence="6 7">
    <name type="scientific">Pyrenophora tritici-repentis</name>
    <dbReference type="NCBI Taxonomy" id="45151"/>
    <lineage>
        <taxon>Eukaryota</taxon>
        <taxon>Fungi</taxon>
        <taxon>Dikarya</taxon>
        <taxon>Ascomycota</taxon>
        <taxon>Pezizomycotina</taxon>
        <taxon>Dothideomycetes</taxon>
        <taxon>Pleosporomycetidae</taxon>
        <taxon>Pleosporales</taxon>
        <taxon>Pleosporineae</taxon>
        <taxon>Pleosporaceae</taxon>
        <taxon>Pyrenophora</taxon>
    </lineage>
</organism>
<dbReference type="GeneID" id="90956710"/>
<sequence length="129" mass="14403">MKTPTTPAPVVHGLSVTPLTQCTHWHSSLDIIAIKHFCCNKFYACITCHNVCETHCPSVWPQTRRDEMAVLCGQCKHVLTIDEYMKSGSKCTVCGSGFNPGCKNHWDLYFEIDAKDTVQAACSRNSHLD</sequence>
<evidence type="ECO:0000256" key="2">
    <source>
        <dbReference type="ARBA" id="ARBA00022771"/>
    </source>
</evidence>
<dbReference type="RefSeq" id="XP_065962165.1">
    <property type="nucleotide sequence ID" value="XM_066107716.1"/>
</dbReference>
<dbReference type="AlphaFoldDB" id="A0A834RVS2"/>
<dbReference type="InterPro" id="IPR037274">
    <property type="entry name" value="Znf_CHY_sf"/>
</dbReference>
<dbReference type="KEGG" id="ptrr:90956710"/>
<dbReference type="PANTHER" id="PTHR28082:SF1">
    <property type="entry name" value="HELPER OF TIM PROTEIN 13"/>
    <property type="match status" value="1"/>
</dbReference>
<evidence type="ECO:0000259" key="5">
    <source>
        <dbReference type="PROSITE" id="PS51266"/>
    </source>
</evidence>
<dbReference type="PROSITE" id="PS51266">
    <property type="entry name" value="ZF_CHY"/>
    <property type="match status" value="1"/>
</dbReference>
<accession>A0A834RVS2</accession>
<dbReference type="Proteomes" id="UP000245464">
    <property type="component" value="Chromosome 5"/>
</dbReference>
<reference evidence="6" key="1">
    <citation type="journal article" date="2018" name="BMC Genomics">
        <title>Comparative genomics of the wheat fungal pathogen Pyrenophora tritici-repentis reveals chromosomal variations and genome plasticity.</title>
        <authorList>
            <person name="Moolhuijzen P."/>
            <person name="See P.T."/>
            <person name="Hane J.K."/>
            <person name="Shi G."/>
            <person name="Liu Z."/>
            <person name="Oliver R.P."/>
            <person name="Moffat C.S."/>
        </authorList>
    </citation>
    <scope>NUCLEOTIDE SEQUENCE [LARGE SCALE GENOMIC DNA]</scope>
    <source>
        <strain evidence="6">M4</strain>
    </source>
</reference>